<dbReference type="InterPro" id="IPR014752">
    <property type="entry name" value="Arrestin-like_C"/>
</dbReference>
<dbReference type="SUPFAM" id="SSF81296">
    <property type="entry name" value="E set domains"/>
    <property type="match status" value="1"/>
</dbReference>
<dbReference type="Gene3D" id="2.60.40.640">
    <property type="match status" value="1"/>
</dbReference>
<reference evidence="3 4" key="1">
    <citation type="journal article" date="2018" name="Front. Microbiol.">
        <title>Prospects for Fungal Bioremediation of Acidic Radioactive Waste Sites: Characterization and Genome Sequence of Rhodotorula taiwanensis MD1149.</title>
        <authorList>
            <person name="Tkavc R."/>
            <person name="Matrosova V.Y."/>
            <person name="Grichenko O.E."/>
            <person name="Gostincar C."/>
            <person name="Volpe R.P."/>
            <person name="Klimenkova P."/>
            <person name="Gaidamakova E.K."/>
            <person name="Zhou C.E."/>
            <person name="Stewart B.J."/>
            <person name="Lyman M.G."/>
            <person name="Malfatti S.A."/>
            <person name="Rubinfeld B."/>
            <person name="Courtot M."/>
            <person name="Singh J."/>
            <person name="Dalgard C.L."/>
            <person name="Hamilton T."/>
            <person name="Frey K.G."/>
            <person name="Gunde-Cimerman N."/>
            <person name="Dugan L."/>
            <person name="Daly M.J."/>
        </authorList>
    </citation>
    <scope>NUCLEOTIDE SEQUENCE [LARGE SCALE GENOMIC DNA]</scope>
    <source>
        <strain evidence="3 4">MD1149</strain>
    </source>
</reference>
<accession>A0A2S5BBA1</accession>
<evidence type="ECO:0000313" key="4">
    <source>
        <dbReference type="Proteomes" id="UP000237144"/>
    </source>
</evidence>
<keyword evidence="4" id="KW-1185">Reference proteome</keyword>
<dbReference type="Pfam" id="PF00339">
    <property type="entry name" value="Arrestin_N"/>
    <property type="match status" value="1"/>
</dbReference>
<dbReference type="Proteomes" id="UP000237144">
    <property type="component" value="Unassembled WGS sequence"/>
</dbReference>
<dbReference type="OrthoDB" id="2586454at2759"/>
<sequence length="473" mass="51639">MQSFFSSPSVRVSVEEDVIFVTPVIGDIDSPTQDPELKGHVVLELPSSKAVSGIKVILEALCDVWGGERHPYETTTVLRKELDLHLGGEKLEPGKHAFGFAFIIPSSADSSQRCIYGRTRYSVRAIVNFDSRLSSTLSSPHEYVWVSPSQTAPGEVPLPTDWTTHHFDERLGPFSMGFSSPHLTVAGLGQIHLKLHDPPTALTIIALTGTIVQHFRIIYKDGTVVEPREARHVLPKVGRRKSDAAVEGDDERESSRGRSAPASPLASPRLSPFSRTPASSRSASPLQRRHPVEPESYSPDPVPLARVAAGQPYEHSRICRIPDADHVRPTTLPGSKAQIVVTHRLSVEVRYQETDKDEELRLAVEQAVTISGCSALPDNFCLPAYGAEGETLAFDEETSDPRSRSLHAHCFCNLSTKVLLDRDGDRLRRAADTDSGYTPAATVSDRSGRTAAGERSQRAAAKSPAWRAGESQP</sequence>
<dbReference type="InterPro" id="IPR011021">
    <property type="entry name" value="Arrestin-like_N"/>
</dbReference>
<gene>
    <name evidence="3" type="ORF">BMF94_2874</name>
</gene>
<comment type="caution">
    <text evidence="3">The sequence shown here is derived from an EMBL/GenBank/DDBJ whole genome shotgun (WGS) entry which is preliminary data.</text>
</comment>
<dbReference type="InterPro" id="IPR014756">
    <property type="entry name" value="Ig_E-set"/>
</dbReference>
<feature type="domain" description="Arrestin-like N-terminal" evidence="2">
    <location>
        <begin position="87"/>
        <end position="130"/>
    </location>
</feature>
<name>A0A2S5BBA1_9BASI</name>
<protein>
    <recommendedName>
        <fullName evidence="2">Arrestin-like N-terminal domain-containing protein</fullName>
    </recommendedName>
</protein>
<feature type="region of interest" description="Disordered" evidence="1">
    <location>
        <begin position="235"/>
        <end position="304"/>
    </location>
</feature>
<feature type="compositionally biased region" description="Low complexity" evidence="1">
    <location>
        <begin position="257"/>
        <end position="285"/>
    </location>
</feature>
<evidence type="ECO:0000313" key="3">
    <source>
        <dbReference type="EMBL" id="POY74062.1"/>
    </source>
</evidence>
<dbReference type="EMBL" id="PJQD01000029">
    <property type="protein sequence ID" value="POY74062.1"/>
    <property type="molecule type" value="Genomic_DNA"/>
</dbReference>
<evidence type="ECO:0000256" key="1">
    <source>
        <dbReference type="SAM" id="MobiDB-lite"/>
    </source>
</evidence>
<proteinExistence type="predicted"/>
<organism evidence="3 4">
    <name type="scientific">Rhodotorula taiwanensis</name>
    <dbReference type="NCBI Taxonomy" id="741276"/>
    <lineage>
        <taxon>Eukaryota</taxon>
        <taxon>Fungi</taxon>
        <taxon>Dikarya</taxon>
        <taxon>Basidiomycota</taxon>
        <taxon>Pucciniomycotina</taxon>
        <taxon>Microbotryomycetes</taxon>
        <taxon>Sporidiobolales</taxon>
        <taxon>Sporidiobolaceae</taxon>
        <taxon>Rhodotorula</taxon>
    </lineage>
</organism>
<dbReference type="AlphaFoldDB" id="A0A2S5BBA1"/>
<feature type="region of interest" description="Disordered" evidence="1">
    <location>
        <begin position="429"/>
        <end position="473"/>
    </location>
</feature>
<evidence type="ECO:0000259" key="2">
    <source>
        <dbReference type="Pfam" id="PF00339"/>
    </source>
</evidence>